<feature type="transmembrane region" description="Helical" evidence="7">
    <location>
        <begin position="151"/>
        <end position="173"/>
    </location>
</feature>
<evidence type="ECO:0000256" key="5">
    <source>
        <dbReference type="ARBA" id="ARBA00022989"/>
    </source>
</evidence>
<gene>
    <name evidence="12" type="ORF">AW08_01483</name>
</gene>
<feature type="domain" description="Mechanosensitive ion channel MscS" evidence="10">
    <location>
        <begin position="354"/>
        <end position="420"/>
    </location>
</feature>
<dbReference type="GO" id="GO:0005886">
    <property type="term" value="C:plasma membrane"/>
    <property type="evidence" value="ECO:0007669"/>
    <property type="project" value="UniProtKB-SubCell"/>
</dbReference>
<feature type="signal peptide" evidence="9">
    <location>
        <begin position="1"/>
        <end position="34"/>
    </location>
</feature>
<sequence length="556" mass="60356">MLANSLCRRLPAGLAFFWLAASLFLAGLSGPVVAAAQVRPDEATLHYHFRPIVTLRATLVGASPEYRVRRALARIDALPAAQMQQAIELTPFSIEDRRGISLHIGESVLFGIVDGDLDPEEKISLEAAARRSADELHTALLAVSEQRRPMVLVKGIGLSLAATAIALLLLWLIRRATAFIVRHFEKVIDAHPESSGFRWARHGWALVQRIAQLLMGFLWLSVAYLWLTFVLARFPLTEPLGDRLTGFLFGLLETIGVGFIEAVPALTTALVILFLTKAFNDALGNFFKAARAGRVHVHGLHPETVNATHRICTIIVWGLGIAVAYPFIPMSDSDAFKGLSVMFGFMLTLGSAGIVNQLMSGLVLVYSRALSVGDFVDLGETVGVVSEVGALSTKIINMRNEEVTIPNAVLVGNPIKNYSRLAGARGTLVSTKVTIGYDTPWRQVHALLIAAAEQTPGLRALPKPFVYQRGLGDWYVEYELFAHMDKPLERVPVLSALHANIQDQFNSYGVQIMSPHFVMQPASNVVVPRDSWHAAPAEAEAGGPTAGSSQQPGTTG</sequence>
<comment type="subunit">
    <text evidence="7">Homoheptamer.</text>
</comment>
<protein>
    <recommendedName>
        <fullName evidence="7">Small-conductance mechanosensitive channel</fullName>
    </recommendedName>
</protein>
<keyword evidence="13" id="KW-1185">Reference proteome</keyword>
<comment type="similarity">
    <text evidence="2 7">Belongs to the MscS (TC 1.A.23) family.</text>
</comment>
<dbReference type="GO" id="GO:0008381">
    <property type="term" value="F:mechanosensitive monoatomic ion channel activity"/>
    <property type="evidence" value="ECO:0007669"/>
    <property type="project" value="InterPro"/>
</dbReference>
<dbReference type="InterPro" id="IPR023408">
    <property type="entry name" value="MscS_beta-dom_sf"/>
</dbReference>
<dbReference type="AlphaFoldDB" id="A0A011NUJ5"/>
<feature type="domain" description="Mechanosensitive ion channel MscS C-terminal" evidence="11">
    <location>
        <begin position="430"/>
        <end position="512"/>
    </location>
</feature>
<evidence type="ECO:0000259" key="10">
    <source>
        <dbReference type="Pfam" id="PF00924"/>
    </source>
</evidence>
<evidence type="ECO:0000256" key="4">
    <source>
        <dbReference type="ARBA" id="ARBA00022692"/>
    </source>
</evidence>
<evidence type="ECO:0000256" key="7">
    <source>
        <dbReference type="RuleBase" id="RU369025"/>
    </source>
</evidence>
<evidence type="ECO:0000259" key="11">
    <source>
        <dbReference type="Pfam" id="PF21082"/>
    </source>
</evidence>
<evidence type="ECO:0000256" key="3">
    <source>
        <dbReference type="ARBA" id="ARBA00022475"/>
    </source>
</evidence>
<proteinExistence type="inferred from homology"/>
<evidence type="ECO:0000256" key="6">
    <source>
        <dbReference type="ARBA" id="ARBA00023136"/>
    </source>
</evidence>
<dbReference type="InterPro" id="IPR006685">
    <property type="entry name" value="MscS_channel_2nd"/>
</dbReference>
<dbReference type="PATRIC" id="fig|1454001.3.peg.1357"/>
<organism evidence="12 13">
    <name type="scientific">Candidatus Accumulibacter adjunctus</name>
    <dbReference type="NCBI Taxonomy" id="1454001"/>
    <lineage>
        <taxon>Bacteria</taxon>
        <taxon>Pseudomonadati</taxon>
        <taxon>Pseudomonadota</taxon>
        <taxon>Betaproteobacteria</taxon>
        <taxon>Candidatus Accumulibacter</taxon>
    </lineage>
</organism>
<keyword evidence="5 7" id="KW-1133">Transmembrane helix</keyword>
<keyword evidence="7" id="KW-0406">Ion transport</keyword>
<keyword evidence="7" id="KW-0813">Transport</keyword>
<name>A0A011NUJ5_9PROT</name>
<feature type="region of interest" description="Disordered" evidence="8">
    <location>
        <begin position="534"/>
        <end position="556"/>
    </location>
</feature>
<feature type="transmembrane region" description="Helical" evidence="7">
    <location>
        <begin position="247"/>
        <end position="275"/>
    </location>
</feature>
<feature type="transmembrane region" description="Helical" evidence="7">
    <location>
        <begin position="311"/>
        <end position="328"/>
    </location>
</feature>
<keyword evidence="9" id="KW-0732">Signal</keyword>
<evidence type="ECO:0000256" key="2">
    <source>
        <dbReference type="ARBA" id="ARBA00008017"/>
    </source>
</evidence>
<dbReference type="InterPro" id="IPR045275">
    <property type="entry name" value="MscS_archaea/bacteria_type"/>
</dbReference>
<feature type="transmembrane region" description="Helical" evidence="7">
    <location>
        <begin position="340"/>
        <end position="366"/>
    </location>
</feature>
<keyword evidence="4 7" id="KW-0812">Transmembrane</keyword>
<dbReference type="Gene3D" id="2.30.30.60">
    <property type="match status" value="1"/>
</dbReference>
<accession>A0A011NUJ5</accession>
<dbReference type="InterPro" id="IPR011066">
    <property type="entry name" value="MscS_channel_C_sf"/>
</dbReference>
<feature type="transmembrane region" description="Helical" evidence="7">
    <location>
        <begin position="206"/>
        <end position="227"/>
    </location>
</feature>
<comment type="subcellular location">
    <subcellularLocation>
        <location evidence="7">Cell inner membrane</location>
        <topology evidence="7">Multi-pass membrane protein</topology>
    </subcellularLocation>
    <subcellularLocation>
        <location evidence="1">Cell membrane</location>
        <topology evidence="1">Multi-pass membrane protein</topology>
    </subcellularLocation>
</comment>
<dbReference type="SUPFAM" id="SSF50182">
    <property type="entry name" value="Sm-like ribonucleoproteins"/>
    <property type="match status" value="1"/>
</dbReference>
<dbReference type="STRING" id="1454001.AW08_01483"/>
<dbReference type="InterPro" id="IPR010920">
    <property type="entry name" value="LSM_dom_sf"/>
</dbReference>
<reference evidence="12" key="1">
    <citation type="submission" date="2014-02" db="EMBL/GenBank/DDBJ databases">
        <title>Expanding our view of genomic diversity in Candidatus Accumulibacter clades.</title>
        <authorList>
            <person name="Skennerton C.T."/>
            <person name="Barr J.J."/>
            <person name="Slater F.R."/>
            <person name="Bond P.L."/>
            <person name="Tyson G.W."/>
        </authorList>
    </citation>
    <scope>NUCLEOTIDE SEQUENCE [LARGE SCALE GENOMIC DNA]</scope>
</reference>
<evidence type="ECO:0000256" key="9">
    <source>
        <dbReference type="SAM" id="SignalP"/>
    </source>
</evidence>
<feature type="chain" id="PRO_5001462461" description="Small-conductance mechanosensitive channel" evidence="9">
    <location>
        <begin position="35"/>
        <end position="556"/>
    </location>
</feature>
<dbReference type="Pfam" id="PF21082">
    <property type="entry name" value="MS_channel_3rd"/>
    <property type="match status" value="1"/>
</dbReference>
<dbReference type="PANTHER" id="PTHR30221:SF18">
    <property type="entry name" value="SLL0590 PROTEIN"/>
    <property type="match status" value="1"/>
</dbReference>
<feature type="compositionally biased region" description="Low complexity" evidence="8">
    <location>
        <begin position="534"/>
        <end position="547"/>
    </location>
</feature>
<dbReference type="PANTHER" id="PTHR30221">
    <property type="entry name" value="SMALL-CONDUCTANCE MECHANOSENSITIVE CHANNEL"/>
    <property type="match status" value="1"/>
</dbReference>
<dbReference type="SUPFAM" id="SSF82689">
    <property type="entry name" value="Mechanosensitive channel protein MscS (YggB), C-terminal domain"/>
    <property type="match status" value="1"/>
</dbReference>
<evidence type="ECO:0000313" key="13">
    <source>
        <dbReference type="Proteomes" id="UP000020218"/>
    </source>
</evidence>
<dbReference type="EMBL" id="JFAX01000006">
    <property type="protein sequence ID" value="EXI68265.1"/>
    <property type="molecule type" value="Genomic_DNA"/>
</dbReference>
<dbReference type="Proteomes" id="UP000020218">
    <property type="component" value="Unassembled WGS sequence"/>
</dbReference>
<keyword evidence="7" id="KW-0997">Cell inner membrane</keyword>
<evidence type="ECO:0000313" key="12">
    <source>
        <dbReference type="EMBL" id="EXI68265.1"/>
    </source>
</evidence>
<dbReference type="Gene3D" id="3.30.70.100">
    <property type="match status" value="1"/>
</dbReference>
<comment type="function">
    <text evidence="7">Mechanosensitive channel that participates in the regulation of osmotic pressure changes within the cell, opening in response to stretch forces in the membrane lipid bilayer, without the need for other proteins. Contributes to normal resistance to hypoosmotic shock. Forms an ion channel of 1.0 nanosiemens conductance with a slight preference for anions.</text>
</comment>
<evidence type="ECO:0000256" key="1">
    <source>
        <dbReference type="ARBA" id="ARBA00004651"/>
    </source>
</evidence>
<evidence type="ECO:0000256" key="8">
    <source>
        <dbReference type="SAM" id="MobiDB-lite"/>
    </source>
</evidence>
<keyword evidence="6 7" id="KW-0472">Membrane</keyword>
<comment type="caution">
    <text evidence="7">Lacks conserved residue(s) required for the propagation of feature annotation.</text>
</comment>
<keyword evidence="3" id="KW-1003">Cell membrane</keyword>
<keyword evidence="7" id="KW-0407">Ion channel</keyword>
<dbReference type="Pfam" id="PF00924">
    <property type="entry name" value="MS_channel_2nd"/>
    <property type="match status" value="1"/>
</dbReference>
<comment type="caution">
    <text evidence="12">The sequence shown here is derived from an EMBL/GenBank/DDBJ whole genome shotgun (WGS) entry which is preliminary data.</text>
</comment>
<dbReference type="InterPro" id="IPR049278">
    <property type="entry name" value="MS_channel_C"/>
</dbReference>